<evidence type="ECO:0000256" key="2">
    <source>
        <dbReference type="ARBA" id="ARBA00022692"/>
    </source>
</evidence>
<dbReference type="PANTHER" id="PTHR21461">
    <property type="entry name" value="GLYCOSYLTRANSFERASE FAMILY 92 PROTEIN"/>
    <property type="match status" value="1"/>
</dbReference>
<dbReference type="InterPro" id="IPR029044">
    <property type="entry name" value="Nucleotide-diphossugar_trans"/>
</dbReference>
<comment type="caution">
    <text evidence="4">The sequence shown here is derived from an EMBL/GenBank/DDBJ whole genome shotgun (WGS) entry which is preliminary data.</text>
</comment>
<evidence type="ECO:0000313" key="5">
    <source>
        <dbReference type="Proteomes" id="UP000037178"/>
    </source>
</evidence>
<dbReference type="OrthoDB" id="1997677at2"/>
<dbReference type="InterPro" id="IPR029058">
    <property type="entry name" value="AB_hydrolase_fold"/>
</dbReference>
<dbReference type="STRING" id="1675527.AIOL_002597"/>
<dbReference type="SUPFAM" id="SSF53474">
    <property type="entry name" value="alpha/beta-Hydrolases"/>
    <property type="match status" value="1"/>
</dbReference>
<dbReference type="RefSeq" id="WP_049643336.1">
    <property type="nucleotide sequence ID" value="NZ_LFTY01000002.1"/>
</dbReference>
<evidence type="ECO:0000313" key="4">
    <source>
        <dbReference type="EMBL" id="KMW57632.1"/>
    </source>
</evidence>
<accession>A0A0J9E4I5</accession>
<protein>
    <submittedName>
        <fullName evidence="4">SAM-dependent methyltransferase</fullName>
        <ecNumber evidence="4">2.1.1.-</ecNumber>
    </submittedName>
</protein>
<sequence length="609" mass="66893">MSTPGISYETYAARPTADGPQDLRVKIFRPEGAEGPLPLLIWFHSGGFRTGDIEARGHDRVARLMMRHGYACAYVQYRLRARAEDLSDTARALLPDLVEDARARSPDLNPDFTGAAALAATEDGAAFLAWLEANRAAQGFSGHYVLGGSSAGAMTVLNLLTLAPLLKVELPKIASALVMSGAFAYPSYFRPPPTRVLAIHGTHEPQIGPLSIRGYAYMAGEACSLIEHAEHQHGDPRVTRAEPLRHGVRRWVNFDRGQSIASERQDRERAVVQRAHKICVFTCVRNEGPFLLEWIAHNRAIGVTDFVIFSNDCDDGTAELLDALDARGIVKHVQNPSVALGSDQHLNVAIHCAQYTKAFSSADYAILTDVDEFIQINVADGTLNSLLAVTGYPDVISLSELLFGFGGVERFEDRLITSQFRVSDPLRLPKGAARRGVTSIMRIWPGVESYSDHRPQLKPGAQGDIDWVDGAGAQVPGGFIEKGRRGMVANGRYALARVNHYTRRSGESMLVQCQRDEAVRPDQMREKYFRDRSGEGMQNDSFQPFVPPLKRELAALLSDPEIQGLHQDCVARHSAKIAALKADPERAEIWRAIQEELSDATKAAPQAAE</sequence>
<keyword evidence="3" id="KW-0472">Membrane</keyword>
<evidence type="ECO:0000256" key="3">
    <source>
        <dbReference type="ARBA" id="ARBA00022989"/>
    </source>
</evidence>
<dbReference type="Gene3D" id="3.40.50.1820">
    <property type="entry name" value="alpha/beta hydrolase"/>
    <property type="match status" value="1"/>
</dbReference>
<keyword evidence="4" id="KW-0489">Methyltransferase</keyword>
<keyword evidence="4" id="KW-0808">Transferase</keyword>
<dbReference type="GO" id="GO:0016757">
    <property type="term" value="F:glycosyltransferase activity"/>
    <property type="evidence" value="ECO:0007669"/>
    <property type="project" value="TreeGrafter"/>
</dbReference>
<dbReference type="GO" id="GO:0005737">
    <property type="term" value="C:cytoplasm"/>
    <property type="evidence" value="ECO:0007669"/>
    <property type="project" value="TreeGrafter"/>
</dbReference>
<name>A0A0J9E4I5_9RHOB</name>
<keyword evidence="3" id="KW-1133">Transmembrane helix</keyword>
<proteinExistence type="predicted"/>
<dbReference type="GO" id="GO:0008168">
    <property type="term" value="F:methyltransferase activity"/>
    <property type="evidence" value="ECO:0007669"/>
    <property type="project" value="UniProtKB-KW"/>
</dbReference>
<evidence type="ECO:0000256" key="1">
    <source>
        <dbReference type="ARBA" id="ARBA00004167"/>
    </source>
</evidence>
<dbReference type="EMBL" id="LFTY01000002">
    <property type="protein sequence ID" value="KMW57632.1"/>
    <property type="molecule type" value="Genomic_DNA"/>
</dbReference>
<organism evidence="4 5">
    <name type="scientific">Candidatus Rhodobacter oscarellae</name>
    <dbReference type="NCBI Taxonomy" id="1675527"/>
    <lineage>
        <taxon>Bacteria</taxon>
        <taxon>Pseudomonadati</taxon>
        <taxon>Pseudomonadota</taxon>
        <taxon>Alphaproteobacteria</taxon>
        <taxon>Rhodobacterales</taxon>
        <taxon>Rhodobacter group</taxon>
        <taxon>Rhodobacter</taxon>
    </lineage>
</organism>
<dbReference type="SUPFAM" id="SSF53448">
    <property type="entry name" value="Nucleotide-diphospho-sugar transferases"/>
    <property type="match status" value="1"/>
</dbReference>
<comment type="subcellular location">
    <subcellularLocation>
        <location evidence="1">Membrane</location>
        <topology evidence="1">Single-pass membrane protein</topology>
    </subcellularLocation>
</comment>
<dbReference type="GO" id="GO:0032259">
    <property type="term" value="P:methylation"/>
    <property type="evidence" value="ECO:0007669"/>
    <property type="project" value="UniProtKB-KW"/>
</dbReference>
<dbReference type="PATRIC" id="fig|1675527.3.peg.2723"/>
<dbReference type="GO" id="GO:0016020">
    <property type="term" value="C:membrane"/>
    <property type="evidence" value="ECO:0007669"/>
    <property type="project" value="UniProtKB-SubCell"/>
</dbReference>
<keyword evidence="2" id="KW-0812">Transmembrane</keyword>
<dbReference type="EC" id="2.1.1.-" evidence="4"/>
<reference evidence="4 5" key="1">
    <citation type="submission" date="2015-06" db="EMBL/GenBank/DDBJ databases">
        <title>Draft genome sequence of an Alphaproteobacteria species associated to the Mediterranean sponge Oscarella lobularis.</title>
        <authorList>
            <person name="Jourda C."/>
            <person name="Santini S."/>
            <person name="Claverie J.-M."/>
        </authorList>
    </citation>
    <scope>NUCLEOTIDE SEQUENCE [LARGE SCALE GENOMIC DNA]</scope>
    <source>
        <strain evidence="4">IGS</strain>
    </source>
</reference>
<gene>
    <name evidence="4" type="ORF">AIOL_002597</name>
</gene>
<keyword evidence="5" id="KW-1185">Reference proteome</keyword>
<dbReference type="Proteomes" id="UP000037178">
    <property type="component" value="Unassembled WGS sequence"/>
</dbReference>
<dbReference type="AlphaFoldDB" id="A0A0J9E4I5"/>
<dbReference type="Pfam" id="PF13704">
    <property type="entry name" value="Glyco_tranf_2_4"/>
    <property type="match status" value="1"/>
</dbReference>
<dbReference type="PANTHER" id="PTHR21461:SF69">
    <property type="entry name" value="GLYCOSYLTRANSFERASE FAMILY 92 PROTEIN"/>
    <property type="match status" value="1"/>
</dbReference>